<feature type="region of interest" description="Disordered" evidence="1">
    <location>
        <begin position="1"/>
        <end position="33"/>
    </location>
</feature>
<dbReference type="AlphaFoldDB" id="X6LQT3"/>
<feature type="non-terminal residue" evidence="3">
    <location>
        <position position="1"/>
    </location>
</feature>
<dbReference type="InterPro" id="IPR006571">
    <property type="entry name" value="TLDc_dom"/>
</dbReference>
<evidence type="ECO:0000256" key="1">
    <source>
        <dbReference type="SAM" id="MobiDB-lite"/>
    </source>
</evidence>
<comment type="caution">
    <text evidence="3">The sequence shown here is derived from an EMBL/GenBank/DDBJ whole genome shotgun (WGS) entry which is preliminary data.</text>
</comment>
<evidence type="ECO:0000313" key="4">
    <source>
        <dbReference type="Proteomes" id="UP000023152"/>
    </source>
</evidence>
<accession>X6LQT3</accession>
<keyword evidence="4" id="KW-1185">Reference proteome</keyword>
<evidence type="ECO:0000259" key="2">
    <source>
        <dbReference type="Pfam" id="PF07534"/>
    </source>
</evidence>
<dbReference type="Pfam" id="PF07534">
    <property type="entry name" value="TLD"/>
    <property type="match status" value="1"/>
</dbReference>
<gene>
    <name evidence="3" type="ORF">RFI_33153</name>
</gene>
<feature type="compositionally biased region" description="Low complexity" evidence="1">
    <location>
        <begin position="1"/>
        <end position="14"/>
    </location>
</feature>
<name>X6LQT3_RETFI</name>
<proteinExistence type="predicted"/>
<reference evidence="3 4" key="1">
    <citation type="journal article" date="2013" name="Curr. Biol.">
        <title>The Genome of the Foraminiferan Reticulomyxa filosa.</title>
        <authorList>
            <person name="Glockner G."/>
            <person name="Hulsmann N."/>
            <person name="Schleicher M."/>
            <person name="Noegel A.A."/>
            <person name="Eichinger L."/>
            <person name="Gallinger C."/>
            <person name="Pawlowski J."/>
            <person name="Sierra R."/>
            <person name="Euteneuer U."/>
            <person name="Pillet L."/>
            <person name="Moustafa A."/>
            <person name="Platzer M."/>
            <person name="Groth M."/>
            <person name="Szafranski K."/>
            <person name="Schliwa M."/>
        </authorList>
    </citation>
    <scope>NUCLEOTIDE SEQUENCE [LARGE SCALE GENOMIC DNA]</scope>
</reference>
<sequence>NNNNNKNNNNNNNESENEKLTPQHHSSVEQLPKDDHFQLEEKSVSVVNTKSTRSDLQSPDDNYSATFIYVNRNYIAIGDNQTYAIYIDKNLNHGTTSKCLSLKSPRLVQDVNGDFQIRHIEVWCVE</sequence>
<dbReference type="Proteomes" id="UP000023152">
    <property type="component" value="Unassembled WGS sequence"/>
</dbReference>
<evidence type="ECO:0000313" key="3">
    <source>
        <dbReference type="EMBL" id="ETO04243.1"/>
    </source>
</evidence>
<dbReference type="EMBL" id="ASPP01029644">
    <property type="protein sequence ID" value="ETO04243.1"/>
    <property type="molecule type" value="Genomic_DNA"/>
</dbReference>
<protein>
    <submittedName>
        <fullName evidence="3">TLD domain-containing protein</fullName>
    </submittedName>
</protein>
<organism evidence="3 4">
    <name type="scientific">Reticulomyxa filosa</name>
    <dbReference type="NCBI Taxonomy" id="46433"/>
    <lineage>
        <taxon>Eukaryota</taxon>
        <taxon>Sar</taxon>
        <taxon>Rhizaria</taxon>
        <taxon>Retaria</taxon>
        <taxon>Foraminifera</taxon>
        <taxon>Monothalamids</taxon>
        <taxon>Reticulomyxidae</taxon>
        <taxon>Reticulomyxa</taxon>
    </lineage>
</organism>
<feature type="domain" description="TLDc" evidence="2">
    <location>
        <begin position="34"/>
        <end position="125"/>
    </location>
</feature>